<reference evidence="1 2" key="1">
    <citation type="journal article" date="2012" name="Front. Microbiol.">
        <title>Redundancy and modularity in membrane-associated dissimilatory nitrate reduction in Bacillus.</title>
        <authorList>
            <person name="Heylen K."/>
            <person name="Keltjens J."/>
        </authorList>
    </citation>
    <scope>NUCLEOTIDE SEQUENCE [LARGE SCALE GENOMIC DNA]</scope>
    <source>
        <strain evidence="1 2">LMG 9581</strain>
    </source>
</reference>
<proteinExistence type="predicted"/>
<organism evidence="1 2">
    <name type="scientific">Schinkia azotoformans LMG 9581</name>
    <dbReference type="NCBI Taxonomy" id="1131731"/>
    <lineage>
        <taxon>Bacteria</taxon>
        <taxon>Bacillati</taxon>
        <taxon>Bacillota</taxon>
        <taxon>Bacilli</taxon>
        <taxon>Bacillales</taxon>
        <taxon>Bacillaceae</taxon>
        <taxon>Calidifontibacillus/Schinkia group</taxon>
        <taxon>Schinkia</taxon>
    </lineage>
</organism>
<protein>
    <submittedName>
        <fullName evidence="1">Uncharacterized protein</fullName>
    </submittedName>
</protein>
<sequence length="64" mass="7517">MSIPREIANYIESICLDMEKSFLSSARCVIYNQNMCFKGKAEAPVQRRKDWSTSTEIKKTRRKK</sequence>
<accession>K6C7K9</accession>
<gene>
    <name evidence="1" type="ORF">BAZO_10408</name>
</gene>
<dbReference type="EMBL" id="AJLR01000057">
    <property type="protein sequence ID" value="EKN67105.1"/>
    <property type="molecule type" value="Genomic_DNA"/>
</dbReference>
<dbReference type="Proteomes" id="UP000006315">
    <property type="component" value="Unassembled WGS sequence"/>
</dbReference>
<dbReference type="STRING" id="1131731.BAZO_10408"/>
<dbReference type="AlphaFoldDB" id="K6C7K9"/>
<evidence type="ECO:0000313" key="2">
    <source>
        <dbReference type="Proteomes" id="UP000006315"/>
    </source>
</evidence>
<name>K6C7K9_SCHAZ</name>
<keyword evidence="2" id="KW-1185">Reference proteome</keyword>
<comment type="caution">
    <text evidence="1">The sequence shown here is derived from an EMBL/GenBank/DDBJ whole genome shotgun (WGS) entry which is preliminary data.</text>
</comment>
<evidence type="ECO:0000313" key="1">
    <source>
        <dbReference type="EMBL" id="EKN67105.1"/>
    </source>
</evidence>